<reference evidence="2" key="1">
    <citation type="journal article" date="2020" name="Stud. Mycol.">
        <title>101 Dothideomycetes genomes: A test case for predicting lifestyles and emergence of pathogens.</title>
        <authorList>
            <person name="Haridas S."/>
            <person name="Albert R."/>
            <person name="Binder M."/>
            <person name="Bloem J."/>
            <person name="LaButti K."/>
            <person name="Salamov A."/>
            <person name="Andreopoulos B."/>
            <person name="Baker S."/>
            <person name="Barry K."/>
            <person name="Bills G."/>
            <person name="Bluhm B."/>
            <person name="Cannon C."/>
            <person name="Castanera R."/>
            <person name="Culley D."/>
            <person name="Daum C."/>
            <person name="Ezra D."/>
            <person name="Gonzalez J."/>
            <person name="Henrissat B."/>
            <person name="Kuo A."/>
            <person name="Liang C."/>
            <person name="Lipzen A."/>
            <person name="Lutzoni F."/>
            <person name="Magnuson J."/>
            <person name="Mondo S."/>
            <person name="Nolan M."/>
            <person name="Ohm R."/>
            <person name="Pangilinan J."/>
            <person name="Park H.-J."/>
            <person name="Ramirez L."/>
            <person name="Alfaro M."/>
            <person name="Sun H."/>
            <person name="Tritt A."/>
            <person name="Yoshinaga Y."/>
            <person name="Zwiers L.-H."/>
            <person name="Turgeon B."/>
            <person name="Goodwin S."/>
            <person name="Spatafora J."/>
            <person name="Crous P."/>
            <person name="Grigoriev I."/>
        </authorList>
    </citation>
    <scope>NUCLEOTIDE SEQUENCE [LARGE SCALE GENOMIC DNA]</scope>
    <source>
        <strain evidence="2">CECT 20119</strain>
    </source>
</reference>
<evidence type="ECO:0008006" key="3">
    <source>
        <dbReference type="Google" id="ProtNLM"/>
    </source>
</evidence>
<dbReference type="Gene3D" id="1.10.630.10">
    <property type="entry name" value="Cytochrome P450"/>
    <property type="match status" value="1"/>
</dbReference>
<gene>
    <name evidence="1" type="ORF">BDZ85DRAFT_177527</name>
</gene>
<dbReference type="GO" id="GO:0004497">
    <property type="term" value="F:monooxygenase activity"/>
    <property type="evidence" value="ECO:0007669"/>
    <property type="project" value="InterPro"/>
</dbReference>
<evidence type="ECO:0000313" key="1">
    <source>
        <dbReference type="EMBL" id="KAF2225360.1"/>
    </source>
</evidence>
<feature type="non-terminal residue" evidence="1">
    <location>
        <position position="61"/>
    </location>
</feature>
<dbReference type="SUPFAM" id="SSF48264">
    <property type="entry name" value="Cytochrome P450"/>
    <property type="match status" value="1"/>
</dbReference>
<dbReference type="AlphaFoldDB" id="A0A6A6GIR2"/>
<dbReference type="Proteomes" id="UP000799538">
    <property type="component" value="Unassembled WGS sequence"/>
</dbReference>
<evidence type="ECO:0000313" key="2">
    <source>
        <dbReference type="Proteomes" id="UP000799538"/>
    </source>
</evidence>
<dbReference type="InterPro" id="IPR036396">
    <property type="entry name" value="Cyt_P450_sf"/>
</dbReference>
<dbReference type="GO" id="GO:0016705">
    <property type="term" value="F:oxidoreductase activity, acting on paired donors, with incorporation or reduction of molecular oxygen"/>
    <property type="evidence" value="ECO:0007669"/>
    <property type="project" value="InterPro"/>
</dbReference>
<organism evidence="1 2">
    <name type="scientific">Elsinoe ampelina</name>
    <dbReference type="NCBI Taxonomy" id="302913"/>
    <lineage>
        <taxon>Eukaryota</taxon>
        <taxon>Fungi</taxon>
        <taxon>Dikarya</taxon>
        <taxon>Ascomycota</taxon>
        <taxon>Pezizomycotina</taxon>
        <taxon>Dothideomycetes</taxon>
        <taxon>Dothideomycetidae</taxon>
        <taxon>Myriangiales</taxon>
        <taxon>Elsinoaceae</taxon>
        <taxon>Elsinoe</taxon>
    </lineage>
</organism>
<name>A0A6A6GIR2_9PEZI</name>
<protein>
    <recommendedName>
        <fullName evidence="3">Cytochrome P450</fullName>
    </recommendedName>
</protein>
<dbReference type="OrthoDB" id="3796526at2759"/>
<accession>A0A6A6GIR2</accession>
<proteinExistence type="predicted"/>
<feature type="non-terminal residue" evidence="1">
    <location>
        <position position="1"/>
    </location>
</feature>
<dbReference type="GO" id="GO:0005506">
    <property type="term" value="F:iron ion binding"/>
    <property type="evidence" value="ECO:0007669"/>
    <property type="project" value="InterPro"/>
</dbReference>
<sequence>LKRIPGPFLAKLTGLWRDAAYRRGKWHDEILDLHNRYGRIVRIAPNELSVVDEWAMKNLYG</sequence>
<dbReference type="GO" id="GO:0020037">
    <property type="term" value="F:heme binding"/>
    <property type="evidence" value="ECO:0007669"/>
    <property type="project" value="InterPro"/>
</dbReference>
<keyword evidence="2" id="KW-1185">Reference proteome</keyword>
<dbReference type="EMBL" id="ML992504">
    <property type="protein sequence ID" value="KAF2225360.1"/>
    <property type="molecule type" value="Genomic_DNA"/>
</dbReference>